<gene>
    <name evidence="10" type="ORF">QNI14_00105</name>
</gene>
<dbReference type="PROSITE" id="PS52029">
    <property type="entry name" value="LD_TPASE"/>
    <property type="match status" value="1"/>
</dbReference>
<dbReference type="InterPro" id="IPR022029">
    <property type="entry name" value="YoaR-like_PG-bd"/>
</dbReference>
<dbReference type="EMBL" id="JASJND010000001">
    <property type="protein sequence ID" value="MDJ1112847.1"/>
    <property type="molecule type" value="Genomic_DNA"/>
</dbReference>
<keyword evidence="2" id="KW-0808">Transferase</keyword>
<dbReference type="Pfam" id="PF03734">
    <property type="entry name" value="YkuD"/>
    <property type="match status" value="1"/>
</dbReference>
<dbReference type="InterPro" id="IPR038063">
    <property type="entry name" value="Transpep_catalytic_dom"/>
</dbReference>
<evidence type="ECO:0000256" key="4">
    <source>
        <dbReference type="ARBA" id="ARBA00022984"/>
    </source>
</evidence>
<feature type="domain" description="L,D-TPase catalytic" evidence="9">
    <location>
        <begin position="353"/>
        <end position="472"/>
    </location>
</feature>
<feature type="region of interest" description="Disordered" evidence="7">
    <location>
        <begin position="1"/>
        <end position="27"/>
    </location>
</feature>
<keyword evidence="8" id="KW-0472">Membrane</keyword>
<evidence type="ECO:0000313" key="11">
    <source>
        <dbReference type="Proteomes" id="UP001321481"/>
    </source>
</evidence>
<feature type="active site" description="Nucleophile" evidence="6">
    <location>
        <position position="448"/>
    </location>
</feature>
<dbReference type="SUPFAM" id="SSF141523">
    <property type="entry name" value="L,D-transpeptidase catalytic domain-like"/>
    <property type="match status" value="1"/>
</dbReference>
<evidence type="ECO:0000256" key="5">
    <source>
        <dbReference type="ARBA" id="ARBA00023316"/>
    </source>
</evidence>
<dbReference type="Pfam" id="PF12229">
    <property type="entry name" value="PG_binding_4"/>
    <property type="match status" value="1"/>
</dbReference>
<evidence type="ECO:0000256" key="3">
    <source>
        <dbReference type="ARBA" id="ARBA00022960"/>
    </source>
</evidence>
<keyword evidence="8" id="KW-0812">Transmembrane</keyword>
<dbReference type="Gene3D" id="2.40.440.10">
    <property type="entry name" value="L,D-transpeptidase catalytic domain-like"/>
    <property type="match status" value="1"/>
</dbReference>
<keyword evidence="4 6" id="KW-0573">Peptidoglycan synthesis</keyword>
<dbReference type="Proteomes" id="UP001321481">
    <property type="component" value="Unassembled WGS sequence"/>
</dbReference>
<keyword evidence="8" id="KW-1133">Transmembrane helix</keyword>
<comment type="pathway">
    <text evidence="1 6">Cell wall biogenesis; peptidoglycan biosynthesis.</text>
</comment>
<accession>A0ABT6ZB33</accession>
<evidence type="ECO:0000313" key="10">
    <source>
        <dbReference type="EMBL" id="MDJ1112847.1"/>
    </source>
</evidence>
<name>A0ABT6ZB33_9MICO</name>
<feature type="active site" description="Proton donor/acceptor" evidence="6">
    <location>
        <position position="432"/>
    </location>
</feature>
<proteinExistence type="predicted"/>
<dbReference type="InterPro" id="IPR005490">
    <property type="entry name" value="LD_TPept_cat_dom"/>
</dbReference>
<comment type="caution">
    <text evidence="10">The sequence shown here is derived from an EMBL/GenBank/DDBJ whole genome shotgun (WGS) entry which is preliminary data.</text>
</comment>
<dbReference type="PANTHER" id="PTHR30582:SF2">
    <property type="entry name" value="L,D-TRANSPEPTIDASE YCIB-RELATED"/>
    <property type="match status" value="1"/>
</dbReference>
<keyword evidence="11" id="KW-1185">Reference proteome</keyword>
<keyword evidence="3 6" id="KW-0133">Cell shape</keyword>
<evidence type="ECO:0000256" key="7">
    <source>
        <dbReference type="SAM" id="MobiDB-lite"/>
    </source>
</evidence>
<evidence type="ECO:0000256" key="6">
    <source>
        <dbReference type="PROSITE-ProRule" id="PRU01373"/>
    </source>
</evidence>
<evidence type="ECO:0000256" key="2">
    <source>
        <dbReference type="ARBA" id="ARBA00022679"/>
    </source>
</evidence>
<evidence type="ECO:0000256" key="8">
    <source>
        <dbReference type="SAM" id="Phobius"/>
    </source>
</evidence>
<evidence type="ECO:0000259" key="9">
    <source>
        <dbReference type="PROSITE" id="PS52029"/>
    </source>
</evidence>
<organism evidence="10 11">
    <name type="scientific">Microbacterium dauci</name>
    <dbReference type="NCBI Taxonomy" id="3048008"/>
    <lineage>
        <taxon>Bacteria</taxon>
        <taxon>Bacillati</taxon>
        <taxon>Actinomycetota</taxon>
        <taxon>Actinomycetes</taxon>
        <taxon>Micrococcales</taxon>
        <taxon>Microbacteriaceae</taxon>
        <taxon>Microbacterium</taxon>
    </lineage>
</organism>
<dbReference type="InterPro" id="IPR050979">
    <property type="entry name" value="LD-transpeptidase"/>
</dbReference>
<protein>
    <submittedName>
        <fullName evidence="10">L,D-transpeptidase family protein</fullName>
    </submittedName>
</protein>
<feature type="compositionally biased region" description="Low complexity" evidence="7">
    <location>
        <begin position="11"/>
        <end position="26"/>
    </location>
</feature>
<feature type="transmembrane region" description="Helical" evidence="8">
    <location>
        <begin position="39"/>
        <end position="59"/>
    </location>
</feature>
<sequence length="473" mass="48682">MSDLITRSGADDAPAADAPDVRWAPAEPAPKRRHLGWKIGIPVGIVTAGAVAASLVLIAPGTAAAGAQVGWQTPGVAASTIASHLSGMTITLGDGGPTVTGADLGASVDAVALADAAFARSPMWNVTSWFGQVDAGAVTLDTDRATESLRAALPDLFTDPTPASISFGDAGYEVSPAVDGAGIDLEAVRNAIEAGLADGASAVTVEPSTEPVAAATSTEMADATAATLAEMIAEAGFYAGSERVVEVSADRLASWITVGTDESGAFTITADAAAIQSTVDGLAAKVNQDAVTAEVLESEAGTTLATVVEGQDGRVLGDTAGVARDFAEQLAGGDAAYALPVDVTPRETVTTVRLAEVDLGEQRLYLKENGKVIDTWLISSGRDGAITYTGHYSIGWRTPLQDMKGTSRDTGSKYTQPDVPWVMYFNGNQAFHGAYWHNNFGNQMSAGCVNMPPALAKQLYDWLPDGGDVWIHA</sequence>
<dbReference type="RefSeq" id="WP_283714155.1">
    <property type="nucleotide sequence ID" value="NZ_JASJND010000001.1"/>
</dbReference>
<reference evidence="10 11" key="1">
    <citation type="submission" date="2023-05" db="EMBL/GenBank/DDBJ databases">
        <title>Microbacterium dauci sp.nov., Isolated from Carrot Rhizosphere Soil.</title>
        <authorList>
            <person name="Xiao Z."/>
            <person name="Zheng J."/>
        </authorList>
    </citation>
    <scope>NUCLEOTIDE SEQUENCE [LARGE SCALE GENOMIC DNA]</scope>
    <source>
        <strain evidence="10 11">LX3-4</strain>
    </source>
</reference>
<dbReference type="CDD" id="cd16913">
    <property type="entry name" value="YkuD_like"/>
    <property type="match status" value="1"/>
</dbReference>
<dbReference type="PANTHER" id="PTHR30582">
    <property type="entry name" value="L,D-TRANSPEPTIDASE"/>
    <property type="match status" value="1"/>
</dbReference>
<keyword evidence="5 6" id="KW-0961">Cell wall biogenesis/degradation</keyword>
<evidence type="ECO:0000256" key="1">
    <source>
        <dbReference type="ARBA" id="ARBA00004752"/>
    </source>
</evidence>